<accession>A0A2N9VQU0</accession>
<dbReference type="Proteomes" id="UP000232163">
    <property type="component" value="Unassembled WGS sequence"/>
</dbReference>
<protein>
    <submittedName>
        <fullName evidence="2">NAD-dependent epimerase</fullName>
    </submittedName>
</protein>
<dbReference type="PANTHER" id="PTHR43245:SF23">
    <property type="entry name" value="NAD(P)-BINDING DOMAIN-CONTAINING PROTEIN"/>
    <property type="match status" value="1"/>
</dbReference>
<dbReference type="EMBL" id="MZMT01000053">
    <property type="protein sequence ID" value="PIO41858.1"/>
    <property type="molecule type" value="Genomic_DNA"/>
</dbReference>
<dbReference type="OrthoDB" id="9795501at2"/>
<dbReference type="InterPro" id="IPR050177">
    <property type="entry name" value="Lipid_A_modif_metabolic_enz"/>
</dbReference>
<sequence>MKIMITGNMGYVGPVVTSHLRKVFPQATLVGVDSGLFAHCLTNSHLPETIVDSQIFRDVRDLTADMFEGVDAVVHLAAVSNDPMGSRFEIVTEEINQLATIRVAALAAGQNVSRFIFASSCSMYGYAEGGARTEGDDLNPLTAYARSKVGAENGLEQVSADSHMVVTALRFATACGFSSRTRLDLVLNDFVASALSTGRISVQSDGTPWRPLIHVSDMARAIEWAIVRPVSHGKFLAVNAGSEAWNYQVAELAEAVQSAMPGVEVDINKNAQPDKRSYRVDFSLFKSLAPNHQPRVMLKEAIENLRDGLTAVKFNSPADRPSSLIRFNVLDKLLEEGKLQPDLRWATENRHLENCERIAVNAA</sequence>
<dbReference type="InterPro" id="IPR001509">
    <property type="entry name" value="Epimerase_deHydtase"/>
</dbReference>
<dbReference type="InterPro" id="IPR036291">
    <property type="entry name" value="NAD(P)-bd_dom_sf"/>
</dbReference>
<evidence type="ECO:0000313" key="3">
    <source>
        <dbReference type="Proteomes" id="UP000232163"/>
    </source>
</evidence>
<dbReference type="PANTHER" id="PTHR43245">
    <property type="entry name" value="BIFUNCTIONAL POLYMYXIN RESISTANCE PROTEIN ARNA"/>
    <property type="match status" value="1"/>
</dbReference>
<proteinExistence type="predicted"/>
<organism evidence="2 3">
    <name type="scientific">Phyllobacterium zundukense</name>
    <dbReference type="NCBI Taxonomy" id="1867719"/>
    <lineage>
        <taxon>Bacteria</taxon>
        <taxon>Pseudomonadati</taxon>
        <taxon>Pseudomonadota</taxon>
        <taxon>Alphaproteobacteria</taxon>
        <taxon>Hyphomicrobiales</taxon>
        <taxon>Phyllobacteriaceae</taxon>
        <taxon>Phyllobacterium</taxon>
    </lineage>
</organism>
<feature type="domain" description="NAD-dependent epimerase/dehydratase" evidence="1">
    <location>
        <begin position="3"/>
        <end position="241"/>
    </location>
</feature>
<evidence type="ECO:0000313" key="2">
    <source>
        <dbReference type="EMBL" id="PIO41858.1"/>
    </source>
</evidence>
<dbReference type="KEGG" id="pht:BLM14_12090"/>
<keyword evidence="3" id="KW-1185">Reference proteome</keyword>
<dbReference type="AlphaFoldDB" id="A0A2N9VQU0"/>
<dbReference type="CDD" id="cd08946">
    <property type="entry name" value="SDR_e"/>
    <property type="match status" value="1"/>
</dbReference>
<dbReference type="Pfam" id="PF01370">
    <property type="entry name" value="Epimerase"/>
    <property type="match status" value="1"/>
</dbReference>
<gene>
    <name evidence="2" type="ORF">B5P45_22530</name>
</gene>
<name>A0A2N9VQU0_9HYPH</name>
<reference evidence="2 3" key="1">
    <citation type="journal article" date="2017" name="Int J Environ Stud">
        <title>Does the Miocene-Pliocene relict legume Oxytropis triphylla form nitrogen-fixing nodules with a combination of bacterial strains?</title>
        <authorList>
            <person name="Safronova V."/>
            <person name="Belimov A."/>
            <person name="Sazanova A."/>
            <person name="Kuznetsova I."/>
            <person name="Popova J."/>
            <person name="Andronov E."/>
            <person name="Verkhozina A."/>
            <person name="Tikhonovich I."/>
        </authorList>
    </citation>
    <scope>NUCLEOTIDE SEQUENCE [LARGE SCALE GENOMIC DNA]</scope>
    <source>
        <strain evidence="2 3">Tri-38</strain>
    </source>
</reference>
<evidence type="ECO:0000259" key="1">
    <source>
        <dbReference type="Pfam" id="PF01370"/>
    </source>
</evidence>
<comment type="caution">
    <text evidence="2">The sequence shown here is derived from an EMBL/GenBank/DDBJ whole genome shotgun (WGS) entry which is preliminary data.</text>
</comment>
<dbReference type="RefSeq" id="WP_099999618.1">
    <property type="nucleotide sequence ID" value="NZ_CP017940.1"/>
</dbReference>
<dbReference type="Gene3D" id="3.40.50.720">
    <property type="entry name" value="NAD(P)-binding Rossmann-like Domain"/>
    <property type="match status" value="1"/>
</dbReference>
<dbReference type="SUPFAM" id="SSF51735">
    <property type="entry name" value="NAD(P)-binding Rossmann-fold domains"/>
    <property type="match status" value="1"/>
</dbReference>